<organism evidence="2 3">
    <name type="scientific">Corchorus olitorius</name>
    <dbReference type="NCBI Taxonomy" id="93759"/>
    <lineage>
        <taxon>Eukaryota</taxon>
        <taxon>Viridiplantae</taxon>
        <taxon>Streptophyta</taxon>
        <taxon>Embryophyta</taxon>
        <taxon>Tracheophyta</taxon>
        <taxon>Spermatophyta</taxon>
        <taxon>Magnoliopsida</taxon>
        <taxon>eudicotyledons</taxon>
        <taxon>Gunneridae</taxon>
        <taxon>Pentapetalae</taxon>
        <taxon>rosids</taxon>
        <taxon>malvids</taxon>
        <taxon>Malvales</taxon>
        <taxon>Malvaceae</taxon>
        <taxon>Grewioideae</taxon>
        <taxon>Apeibeae</taxon>
        <taxon>Corchorus</taxon>
    </lineage>
</organism>
<dbReference type="AlphaFoldDB" id="A0A1R3IXA7"/>
<feature type="compositionally biased region" description="Basic and acidic residues" evidence="1">
    <location>
        <begin position="300"/>
        <end position="312"/>
    </location>
</feature>
<feature type="region of interest" description="Disordered" evidence="1">
    <location>
        <begin position="356"/>
        <end position="392"/>
    </location>
</feature>
<feature type="region of interest" description="Disordered" evidence="1">
    <location>
        <begin position="1"/>
        <end position="28"/>
    </location>
</feature>
<feature type="region of interest" description="Disordered" evidence="1">
    <location>
        <begin position="300"/>
        <end position="324"/>
    </location>
</feature>
<sequence>MVRTNEKKAPTKQKSMANKGNLEPKKKIEKKIVNTKEKKIAIGKEKPKYIANPRQLHVQNIIFEYQKERRRERYQEKKATLRIEEVKPMVEEIEAEIEETVEKEGQAPLVNRETEPSGNQAQIYRNDDHKTAAEKFDCSKITWGRYIDWDTFTGYDFAGQLSVSSVTHEDIWIMYLAMTGQKFNTAKYIIAKMKLIAKNAESKHPPAYGNIITALFEEKGLWNGRCKDSCKLVKVVPLDTTSLKRMHYAPNGPTWKKKNGEEARENDTDMRIKMLEDTVQTLTKRLEVVEGEVIDLKKQVKGKEAENNEHGEQAAAGTEHVAQDEHAEVAGKGLAMVVYTSPTAGNRIEEANVEDVAESLRSMAHSTAKTKTKATKPNEPAKKTNPTSSKKK</sequence>
<evidence type="ECO:0000256" key="1">
    <source>
        <dbReference type="SAM" id="MobiDB-lite"/>
    </source>
</evidence>
<keyword evidence="3" id="KW-1185">Reference proteome</keyword>
<accession>A0A1R3IXA7</accession>
<gene>
    <name evidence="2" type="ORF">COLO4_20746</name>
</gene>
<protein>
    <submittedName>
        <fullName evidence="2">Uncharacterized protein</fullName>
    </submittedName>
</protein>
<proteinExistence type="predicted"/>
<reference evidence="3" key="1">
    <citation type="submission" date="2013-09" db="EMBL/GenBank/DDBJ databases">
        <title>Corchorus olitorius genome sequencing.</title>
        <authorList>
            <person name="Alam M."/>
            <person name="Haque M.S."/>
            <person name="Islam M.S."/>
            <person name="Emdad E.M."/>
            <person name="Islam M.M."/>
            <person name="Ahmed B."/>
            <person name="Halim A."/>
            <person name="Hossen Q.M.M."/>
            <person name="Hossain M.Z."/>
            <person name="Ahmed R."/>
            <person name="Khan M.M."/>
            <person name="Islam R."/>
            <person name="Rashid M.M."/>
            <person name="Khan S.A."/>
            <person name="Rahman M.S."/>
            <person name="Alam M."/>
            <person name="Yahiya A.S."/>
            <person name="Khan M.S."/>
            <person name="Azam M.S."/>
            <person name="Haque T."/>
            <person name="Lashkar M.Z.H."/>
            <person name="Akhand A.I."/>
            <person name="Morshed G."/>
            <person name="Roy S."/>
            <person name="Uddin K.S."/>
            <person name="Rabeya T."/>
            <person name="Hossain A.S."/>
            <person name="Chowdhury A."/>
            <person name="Snigdha A.R."/>
            <person name="Mortoza M.S."/>
            <person name="Matin S.A."/>
            <person name="Hoque S.M.E."/>
            <person name="Islam M.K."/>
            <person name="Roy D.K."/>
            <person name="Haider R."/>
            <person name="Moosa M.M."/>
            <person name="Elias S.M."/>
            <person name="Hasan A.M."/>
            <person name="Jahan S."/>
            <person name="Shafiuddin M."/>
            <person name="Mahmood N."/>
            <person name="Shommy N.S."/>
        </authorList>
    </citation>
    <scope>NUCLEOTIDE SEQUENCE [LARGE SCALE GENOMIC DNA]</scope>
    <source>
        <strain evidence="3">cv. O-4</strain>
    </source>
</reference>
<name>A0A1R3IXA7_9ROSI</name>
<dbReference type="Proteomes" id="UP000187203">
    <property type="component" value="Unassembled WGS sequence"/>
</dbReference>
<dbReference type="EMBL" id="AWUE01017373">
    <property type="protein sequence ID" value="OMO87201.1"/>
    <property type="molecule type" value="Genomic_DNA"/>
</dbReference>
<comment type="caution">
    <text evidence="2">The sequence shown here is derived from an EMBL/GenBank/DDBJ whole genome shotgun (WGS) entry which is preliminary data.</text>
</comment>
<evidence type="ECO:0000313" key="2">
    <source>
        <dbReference type="EMBL" id="OMO87201.1"/>
    </source>
</evidence>
<evidence type="ECO:0000313" key="3">
    <source>
        <dbReference type="Proteomes" id="UP000187203"/>
    </source>
</evidence>
<dbReference type="OrthoDB" id="10494350at2759"/>